<feature type="domain" description="LysM" evidence="1">
    <location>
        <begin position="136"/>
        <end position="180"/>
    </location>
</feature>
<accession>A0AAW5K295</accession>
<gene>
    <name evidence="2" type="ORF">NE630_06075</name>
</gene>
<proteinExistence type="predicted"/>
<evidence type="ECO:0000313" key="3">
    <source>
        <dbReference type="Proteomes" id="UP001205919"/>
    </source>
</evidence>
<dbReference type="PANTHER" id="PTHR21666">
    <property type="entry name" value="PEPTIDASE-RELATED"/>
    <property type="match status" value="1"/>
</dbReference>
<protein>
    <submittedName>
        <fullName evidence="2">LysM peptidoglycan-binding domain-containing M23 family metallopeptidase</fullName>
    </submittedName>
</protein>
<dbReference type="AlphaFoldDB" id="A0AAW5K295"/>
<dbReference type="Proteomes" id="UP001205919">
    <property type="component" value="Unassembled WGS sequence"/>
</dbReference>
<dbReference type="SMART" id="SM00257">
    <property type="entry name" value="LysM"/>
    <property type="match status" value="3"/>
</dbReference>
<feature type="domain" description="LysM" evidence="1">
    <location>
        <begin position="267"/>
        <end position="310"/>
    </location>
</feature>
<dbReference type="GO" id="GO:0004222">
    <property type="term" value="F:metalloendopeptidase activity"/>
    <property type="evidence" value="ECO:0007669"/>
    <property type="project" value="TreeGrafter"/>
</dbReference>
<dbReference type="PROSITE" id="PS51782">
    <property type="entry name" value="LYSM"/>
    <property type="match status" value="3"/>
</dbReference>
<sequence length="470" mass="50547">MKAGDGMHKTNQRKTVCLIIFLMAAVGGAVVFAAKAAEHTGMYWIGLDSEFVTERPEDNRGFFTVDVSDFLNSAGTAPADAAAAEGTEVVPLAIGPLPSIPTLTEEELKLYGILSKNDGRISSSDQSVLDEDIHWTEVVLEPGDTVESIAGEFGVSEEDIRQANGLRKNEKANPSEVLYVPDSHNDVVATLLFVRKLQKEELLLAKKGKLLEISEYVVKEGDTLWGISDKFNLDVDTLVGSNQKILGGNINHLKLGMKLRIPNQDGVFVKVAKKDTLAKLADKYGSTKESVLLANAMKSDSLVAGSEIFLPGGKLVAVTEVRIATNKNGRVRTATVKISSGAVRGFRWPVLGQISSPFGWRKSPFGRRRVFHSGLDIRAPRGTVIKAASSGVVVHSGWMGGYGKTIAISHSKGLTTLYGHCSKLIAAKGTKVSQGQTIALVGSTGRSTGNHLHFEVRVNGSPQNPLRHLR</sequence>
<dbReference type="Pfam" id="PF01476">
    <property type="entry name" value="LysM"/>
    <property type="match status" value="3"/>
</dbReference>
<evidence type="ECO:0000259" key="1">
    <source>
        <dbReference type="PROSITE" id="PS51782"/>
    </source>
</evidence>
<dbReference type="InterPro" id="IPR016047">
    <property type="entry name" value="M23ase_b-sheet_dom"/>
</dbReference>
<name>A0AAW5K295_9BACT</name>
<dbReference type="SUPFAM" id="SSF54106">
    <property type="entry name" value="LysM domain"/>
    <property type="match status" value="2"/>
</dbReference>
<dbReference type="EMBL" id="JANFYT010000010">
    <property type="protein sequence ID" value="MCQ4813996.1"/>
    <property type="molecule type" value="Genomic_DNA"/>
</dbReference>
<reference evidence="2 3" key="1">
    <citation type="submission" date="2022-06" db="EMBL/GenBank/DDBJ databases">
        <title>Isolation of gut microbiota from human fecal samples.</title>
        <authorList>
            <person name="Pamer E.G."/>
            <person name="Barat B."/>
            <person name="Waligurski E."/>
            <person name="Medina S."/>
            <person name="Paddock L."/>
            <person name="Mostad J."/>
        </authorList>
    </citation>
    <scope>NUCLEOTIDE SEQUENCE [LARGE SCALE GENOMIC DNA]</scope>
    <source>
        <strain evidence="2 3">DFI.9.90</strain>
    </source>
</reference>
<dbReference type="InterPro" id="IPR011055">
    <property type="entry name" value="Dup_hybrid_motif"/>
</dbReference>
<dbReference type="Gene3D" id="2.70.70.10">
    <property type="entry name" value="Glucose Permease (Domain IIA)"/>
    <property type="match status" value="1"/>
</dbReference>
<organism evidence="2 3">
    <name type="scientific">Cloacibacillus evryensis</name>
    <dbReference type="NCBI Taxonomy" id="508460"/>
    <lineage>
        <taxon>Bacteria</taxon>
        <taxon>Thermotogati</taxon>
        <taxon>Synergistota</taxon>
        <taxon>Synergistia</taxon>
        <taxon>Synergistales</taxon>
        <taxon>Synergistaceae</taxon>
        <taxon>Cloacibacillus</taxon>
    </lineage>
</organism>
<dbReference type="Gene3D" id="3.10.350.10">
    <property type="entry name" value="LysM domain"/>
    <property type="match status" value="3"/>
</dbReference>
<dbReference type="PANTHER" id="PTHR21666:SF270">
    <property type="entry name" value="MUREIN HYDROLASE ACTIVATOR ENVC"/>
    <property type="match status" value="1"/>
</dbReference>
<dbReference type="SUPFAM" id="SSF51261">
    <property type="entry name" value="Duplicated hybrid motif"/>
    <property type="match status" value="1"/>
</dbReference>
<dbReference type="Pfam" id="PF01551">
    <property type="entry name" value="Peptidase_M23"/>
    <property type="match status" value="1"/>
</dbReference>
<comment type="caution">
    <text evidence="2">The sequence shown here is derived from an EMBL/GenBank/DDBJ whole genome shotgun (WGS) entry which is preliminary data.</text>
</comment>
<feature type="domain" description="LysM" evidence="1">
    <location>
        <begin position="214"/>
        <end position="261"/>
    </location>
</feature>
<evidence type="ECO:0000313" key="2">
    <source>
        <dbReference type="EMBL" id="MCQ4813996.1"/>
    </source>
</evidence>
<dbReference type="InterPro" id="IPR036779">
    <property type="entry name" value="LysM_dom_sf"/>
</dbReference>
<dbReference type="CDD" id="cd00118">
    <property type="entry name" value="LysM"/>
    <property type="match status" value="2"/>
</dbReference>
<keyword evidence="3" id="KW-1185">Reference proteome</keyword>
<dbReference type="InterPro" id="IPR050570">
    <property type="entry name" value="Cell_wall_metabolism_enzyme"/>
</dbReference>
<dbReference type="CDD" id="cd12797">
    <property type="entry name" value="M23_peptidase"/>
    <property type="match status" value="1"/>
</dbReference>
<dbReference type="InterPro" id="IPR018392">
    <property type="entry name" value="LysM"/>
</dbReference>
<dbReference type="RefSeq" id="WP_008711395.1">
    <property type="nucleotide sequence ID" value="NZ_CP171104.1"/>
</dbReference>
<dbReference type="GeneID" id="95756082"/>